<organism evidence="8 9">
    <name type="scientific">Flammeovirga agarivorans</name>
    <dbReference type="NCBI Taxonomy" id="2726742"/>
    <lineage>
        <taxon>Bacteria</taxon>
        <taxon>Pseudomonadati</taxon>
        <taxon>Bacteroidota</taxon>
        <taxon>Cytophagia</taxon>
        <taxon>Cytophagales</taxon>
        <taxon>Flammeovirgaceae</taxon>
        <taxon>Flammeovirga</taxon>
    </lineage>
</organism>
<dbReference type="GO" id="GO:0030313">
    <property type="term" value="C:cell envelope"/>
    <property type="evidence" value="ECO:0007669"/>
    <property type="project" value="UniProtKB-SubCell"/>
</dbReference>
<keyword evidence="9" id="KW-1185">Reference proteome</keyword>
<dbReference type="PANTHER" id="PTHR42852:SF6">
    <property type="entry name" value="THIOL:DISULFIDE INTERCHANGE PROTEIN DSBE"/>
    <property type="match status" value="1"/>
</dbReference>
<dbReference type="SUPFAM" id="SSF52833">
    <property type="entry name" value="Thioredoxin-like"/>
    <property type="match status" value="1"/>
</dbReference>
<evidence type="ECO:0000256" key="4">
    <source>
        <dbReference type="ARBA" id="ARBA00023284"/>
    </source>
</evidence>
<evidence type="ECO:0000313" key="9">
    <source>
        <dbReference type="Proteomes" id="UP000585050"/>
    </source>
</evidence>
<dbReference type="GO" id="GO:0017004">
    <property type="term" value="P:cytochrome complex assembly"/>
    <property type="evidence" value="ECO:0007669"/>
    <property type="project" value="UniProtKB-KW"/>
</dbReference>
<dbReference type="PROSITE" id="PS51257">
    <property type="entry name" value="PROKAR_LIPOPROTEIN"/>
    <property type="match status" value="1"/>
</dbReference>
<evidence type="ECO:0000256" key="6">
    <source>
        <dbReference type="SAM" id="SignalP"/>
    </source>
</evidence>
<dbReference type="InterPro" id="IPR025380">
    <property type="entry name" value="DUF4369"/>
</dbReference>
<dbReference type="EMBL" id="JABAIL010000002">
    <property type="protein sequence ID" value="NLR91346.1"/>
    <property type="molecule type" value="Genomic_DNA"/>
</dbReference>
<dbReference type="AlphaFoldDB" id="A0A7X8SJG5"/>
<dbReference type="GO" id="GO:0016491">
    <property type="term" value="F:oxidoreductase activity"/>
    <property type="evidence" value="ECO:0007669"/>
    <property type="project" value="InterPro"/>
</dbReference>
<proteinExistence type="predicted"/>
<dbReference type="Proteomes" id="UP000585050">
    <property type="component" value="Unassembled WGS sequence"/>
</dbReference>
<dbReference type="PANTHER" id="PTHR42852">
    <property type="entry name" value="THIOL:DISULFIDE INTERCHANGE PROTEIN DSBE"/>
    <property type="match status" value="1"/>
</dbReference>
<comment type="subcellular location">
    <subcellularLocation>
        <location evidence="1">Cell envelope</location>
    </subcellularLocation>
</comment>
<keyword evidence="4" id="KW-0676">Redox-active center</keyword>
<protein>
    <submittedName>
        <fullName evidence="8">AhpC/TSA family protein</fullName>
    </submittedName>
</protein>
<keyword evidence="2" id="KW-0201">Cytochrome c-type biogenesis</keyword>
<keyword evidence="5" id="KW-0175">Coiled coil</keyword>
<dbReference type="InterPro" id="IPR050553">
    <property type="entry name" value="Thioredoxin_ResA/DsbE_sf"/>
</dbReference>
<feature type="coiled-coil region" evidence="5">
    <location>
        <begin position="126"/>
        <end position="153"/>
    </location>
</feature>
<dbReference type="Gene3D" id="3.40.30.10">
    <property type="entry name" value="Glutaredoxin"/>
    <property type="match status" value="1"/>
</dbReference>
<feature type="chain" id="PRO_5031515285" evidence="6">
    <location>
        <begin position="24"/>
        <end position="367"/>
    </location>
</feature>
<reference evidence="8 9" key="1">
    <citation type="submission" date="2020-04" db="EMBL/GenBank/DDBJ databases">
        <title>Flammeovirga sp. SR4, a novel species isolated from seawater.</title>
        <authorList>
            <person name="Wang X."/>
        </authorList>
    </citation>
    <scope>NUCLEOTIDE SEQUENCE [LARGE SCALE GENOMIC DNA]</scope>
    <source>
        <strain evidence="8 9">SR4</strain>
    </source>
</reference>
<dbReference type="CDD" id="cd02966">
    <property type="entry name" value="TlpA_like_family"/>
    <property type="match status" value="1"/>
</dbReference>
<comment type="caution">
    <text evidence="8">The sequence shown here is derived from an EMBL/GenBank/DDBJ whole genome shotgun (WGS) entry which is preliminary data.</text>
</comment>
<dbReference type="Pfam" id="PF00578">
    <property type="entry name" value="AhpC-TSA"/>
    <property type="match status" value="1"/>
</dbReference>
<evidence type="ECO:0000256" key="1">
    <source>
        <dbReference type="ARBA" id="ARBA00004196"/>
    </source>
</evidence>
<keyword evidence="3" id="KW-1015">Disulfide bond</keyword>
<keyword evidence="6" id="KW-0732">Signal</keyword>
<feature type="signal peptide" evidence="6">
    <location>
        <begin position="1"/>
        <end position="23"/>
    </location>
</feature>
<dbReference type="PROSITE" id="PS51352">
    <property type="entry name" value="THIOREDOXIN_2"/>
    <property type="match status" value="1"/>
</dbReference>
<evidence type="ECO:0000313" key="8">
    <source>
        <dbReference type="EMBL" id="NLR91346.1"/>
    </source>
</evidence>
<sequence length="367" mass="41264">MKTFKYSLILLLALFAISCGSSKENDTKAEYPAKISISGQLEGIEKGAKVILYSIENVGGKRNVAETTVDEKGKFSFDYTVPKIGLYTINIDNQAEEILVLEDKDLSVSSAPVGYEISGSRENELLHGLKEMYDKYSEEGSKLQQEYASSENKEEVIKKIKAMQDAQKAELQQKLKKFDGAYVSLVVLNFLNDKEAYFDVINETVEKLEKNFPDDQLVKEVSKSIDAIKATRIGAMATEINLPSVEGKNIALSDFKGNYVMIDFWASWCRPCRMENPNVLRAYNKYKSKGFEVYGVSIDQDQNAWKQAIQIDHISWTQVHDTNNEAAKAYGVESIPFTLLLDKEGKIIAKNLRGNALEEKLEELLGK</sequence>
<dbReference type="RefSeq" id="WP_168882037.1">
    <property type="nucleotide sequence ID" value="NZ_JABAIL010000002.1"/>
</dbReference>
<dbReference type="InterPro" id="IPR013766">
    <property type="entry name" value="Thioredoxin_domain"/>
</dbReference>
<evidence type="ECO:0000259" key="7">
    <source>
        <dbReference type="PROSITE" id="PS51352"/>
    </source>
</evidence>
<accession>A0A7X8SJG5</accession>
<name>A0A7X8SJG5_9BACT</name>
<dbReference type="InterPro" id="IPR036249">
    <property type="entry name" value="Thioredoxin-like_sf"/>
</dbReference>
<dbReference type="GO" id="GO:0016209">
    <property type="term" value="F:antioxidant activity"/>
    <property type="evidence" value="ECO:0007669"/>
    <property type="project" value="InterPro"/>
</dbReference>
<dbReference type="Pfam" id="PF14289">
    <property type="entry name" value="DUF4369"/>
    <property type="match status" value="1"/>
</dbReference>
<evidence type="ECO:0000256" key="5">
    <source>
        <dbReference type="SAM" id="Coils"/>
    </source>
</evidence>
<evidence type="ECO:0000256" key="2">
    <source>
        <dbReference type="ARBA" id="ARBA00022748"/>
    </source>
</evidence>
<feature type="domain" description="Thioredoxin" evidence="7">
    <location>
        <begin position="231"/>
        <end position="367"/>
    </location>
</feature>
<gene>
    <name evidence="8" type="ORF">HGP29_09020</name>
</gene>
<dbReference type="InterPro" id="IPR000866">
    <property type="entry name" value="AhpC/TSA"/>
</dbReference>
<evidence type="ECO:0000256" key="3">
    <source>
        <dbReference type="ARBA" id="ARBA00023157"/>
    </source>
</evidence>